<evidence type="ECO:0000313" key="2">
    <source>
        <dbReference type="EMBL" id="GII92741.1"/>
    </source>
</evidence>
<keyword evidence="3" id="KW-1185">Reference proteome</keyword>
<evidence type="ECO:0000313" key="3">
    <source>
        <dbReference type="Proteomes" id="UP000606172"/>
    </source>
</evidence>
<sequence length="103" mass="10805">MTLRRRVATLLGGAAFGLSAVAFTPGAAMAAPSGCTVQYDLAQRWATSHCTSGTGRHMVVVRQHHANPQLNPIVMAGPCVPVGQTSYTTITSWPVVAANWVPC</sequence>
<keyword evidence="1" id="KW-0732">Signal</keyword>
<name>A0A919RIR4_9ACTN</name>
<comment type="caution">
    <text evidence="2">The sequence shown here is derived from an EMBL/GenBank/DDBJ whole genome shotgun (WGS) entry which is preliminary data.</text>
</comment>
<evidence type="ECO:0000256" key="1">
    <source>
        <dbReference type="SAM" id="SignalP"/>
    </source>
</evidence>
<reference evidence="2" key="1">
    <citation type="submission" date="2021-01" db="EMBL/GenBank/DDBJ databases">
        <title>Whole genome shotgun sequence of Sinosporangium siamense NBRC 109515.</title>
        <authorList>
            <person name="Komaki H."/>
            <person name="Tamura T."/>
        </authorList>
    </citation>
    <scope>NUCLEOTIDE SEQUENCE</scope>
    <source>
        <strain evidence="2">NBRC 109515</strain>
    </source>
</reference>
<protein>
    <recommendedName>
        <fullName evidence="4">Secreted protein</fullName>
    </recommendedName>
</protein>
<dbReference type="EMBL" id="BOOW01000018">
    <property type="protein sequence ID" value="GII92741.1"/>
    <property type="molecule type" value="Genomic_DNA"/>
</dbReference>
<dbReference type="AlphaFoldDB" id="A0A919RIR4"/>
<feature type="signal peptide" evidence="1">
    <location>
        <begin position="1"/>
        <end position="30"/>
    </location>
</feature>
<accession>A0A919RIR4</accession>
<proteinExistence type="predicted"/>
<feature type="chain" id="PRO_5038034630" description="Secreted protein" evidence="1">
    <location>
        <begin position="31"/>
        <end position="103"/>
    </location>
</feature>
<dbReference type="Proteomes" id="UP000606172">
    <property type="component" value="Unassembled WGS sequence"/>
</dbReference>
<gene>
    <name evidence="2" type="ORF">Ssi02_29720</name>
</gene>
<evidence type="ECO:0008006" key="4">
    <source>
        <dbReference type="Google" id="ProtNLM"/>
    </source>
</evidence>
<dbReference type="RefSeq" id="WP_204025756.1">
    <property type="nucleotide sequence ID" value="NZ_BOOW01000018.1"/>
</dbReference>
<organism evidence="2 3">
    <name type="scientific">Sinosporangium siamense</name>
    <dbReference type="NCBI Taxonomy" id="1367973"/>
    <lineage>
        <taxon>Bacteria</taxon>
        <taxon>Bacillati</taxon>
        <taxon>Actinomycetota</taxon>
        <taxon>Actinomycetes</taxon>
        <taxon>Streptosporangiales</taxon>
        <taxon>Streptosporangiaceae</taxon>
        <taxon>Sinosporangium</taxon>
    </lineage>
</organism>